<dbReference type="EMBL" id="BSYO01000007">
    <property type="protein sequence ID" value="GMH07863.1"/>
    <property type="molecule type" value="Genomic_DNA"/>
</dbReference>
<organism evidence="1 2">
    <name type="scientific">Nepenthes gracilis</name>
    <name type="common">Slender pitcher plant</name>
    <dbReference type="NCBI Taxonomy" id="150966"/>
    <lineage>
        <taxon>Eukaryota</taxon>
        <taxon>Viridiplantae</taxon>
        <taxon>Streptophyta</taxon>
        <taxon>Embryophyta</taxon>
        <taxon>Tracheophyta</taxon>
        <taxon>Spermatophyta</taxon>
        <taxon>Magnoliopsida</taxon>
        <taxon>eudicotyledons</taxon>
        <taxon>Gunneridae</taxon>
        <taxon>Pentapetalae</taxon>
        <taxon>Caryophyllales</taxon>
        <taxon>Nepenthaceae</taxon>
        <taxon>Nepenthes</taxon>
    </lineage>
</organism>
<evidence type="ECO:0000313" key="1">
    <source>
        <dbReference type="EMBL" id="GMH07863.1"/>
    </source>
</evidence>
<sequence>MKEEDISVEVGVENAWKPTMCRKCLSRFSFSGTCAMETKWLVLLSGTSEVKTSNFFDGLGHVDEEHEADLISNVLAPPPAAVGMLVDYGSWEKSLGPV</sequence>
<dbReference type="AlphaFoldDB" id="A0AAD3SB03"/>
<proteinExistence type="predicted"/>
<comment type="caution">
    <text evidence="1">The sequence shown here is derived from an EMBL/GenBank/DDBJ whole genome shotgun (WGS) entry which is preliminary data.</text>
</comment>
<accession>A0AAD3SB03</accession>
<protein>
    <submittedName>
        <fullName evidence="1">Uncharacterized protein</fullName>
    </submittedName>
</protein>
<dbReference type="Proteomes" id="UP001279734">
    <property type="component" value="Unassembled WGS sequence"/>
</dbReference>
<keyword evidence="2" id="KW-1185">Reference proteome</keyword>
<name>A0AAD3SB03_NEPGR</name>
<gene>
    <name evidence="1" type="ORF">Nepgr_009703</name>
</gene>
<reference evidence="1" key="1">
    <citation type="submission" date="2023-05" db="EMBL/GenBank/DDBJ databases">
        <title>Nepenthes gracilis genome sequencing.</title>
        <authorList>
            <person name="Fukushima K."/>
        </authorList>
    </citation>
    <scope>NUCLEOTIDE SEQUENCE</scope>
    <source>
        <strain evidence="1">SING2019-196</strain>
    </source>
</reference>
<evidence type="ECO:0000313" key="2">
    <source>
        <dbReference type="Proteomes" id="UP001279734"/>
    </source>
</evidence>